<dbReference type="Gene3D" id="3.80.10.10">
    <property type="entry name" value="Ribonuclease Inhibitor"/>
    <property type="match status" value="2"/>
</dbReference>
<dbReference type="SUPFAM" id="SSF52058">
    <property type="entry name" value="L domain-like"/>
    <property type="match status" value="1"/>
</dbReference>
<dbReference type="EMBL" id="CP119078">
    <property type="protein sequence ID" value="WED44179.1"/>
    <property type="molecule type" value="Genomic_DNA"/>
</dbReference>
<gene>
    <name evidence="3" type="ORF">PXX05_05160</name>
</gene>
<accession>A0ABY8AU24</accession>
<dbReference type="Proteomes" id="UP001222087">
    <property type="component" value="Chromosome"/>
</dbReference>
<dbReference type="SUPFAM" id="SSF52540">
    <property type="entry name" value="P-loop containing nucleoside triphosphate hydrolases"/>
    <property type="match status" value="1"/>
</dbReference>
<dbReference type="Gene3D" id="3.40.50.300">
    <property type="entry name" value="P-loop containing nucleotide triphosphate hydrolases"/>
    <property type="match status" value="1"/>
</dbReference>
<protein>
    <submittedName>
        <fullName evidence="3">DUF5617 domain-containing protein</fullName>
    </submittedName>
</protein>
<evidence type="ECO:0000259" key="2">
    <source>
        <dbReference type="Pfam" id="PF18493"/>
    </source>
</evidence>
<reference evidence="3 4" key="1">
    <citation type="submission" date="2023-02" db="EMBL/GenBank/DDBJ databases">
        <title>Genome Sequence of L. cardiaca H63T.</title>
        <authorList>
            <person name="Lopez A.E."/>
            <person name="Cianciotto N.P."/>
        </authorList>
    </citation>
    <scope>NUCLEOTIDE SEQUENCE [LARGE SCALE GENOMIC DNA]</scope>
    <source>
        <strain evidence="3 4">H63</strain>
    </source>
</reference>
<dbReference type="InterPro" id="IPR041234">
    <property type="entry name" value="RavJ-like_C"/>
</dbReference>
<dbReference type="RefSeq" id="WP_275089996.1">
    <property type="nucleotide sequence ID" value="NZ_CP119078.1"/>
</dbReference>
<keyword evidence="4" id="KW-1185">Reference proteome</keyword>
<dbReference type="InterPro" id="IPR027417">
    <property type="entry name" value="P-loop_NTPase"/>
</dbReference>
<feature type="domain" description="RavJ-like C-terminal" evidence="2">
    <location>
        <begin position="2029"/>
        <end position="2110"/>
    </location>
</feature>
<feature type="domain" description="ATPase dynein-related AAA" evidence="1">
    <location>
        <begin position="1803"/>
        <end position="1933"/>
    </location>
</feature>
<sequence>MSNNIDLYYQKKRTQAQYSYTPVGYPDINRLIKSQPYWRLNRSILEDTKKTLILADWSFSSWSYSKTQAIKLKLNELLETGFEIYIWRDNTFTPLTKETIHTIKAGSMKAIPSDEVMTLAVEQKKLLKPATCILDDYRLNCLLEPKTAEEPRKIYNSQFIANKTAEEIVHALARANPQIEQLVLNEFSLTTNRLTAKIRQNLPHLVTTNNYRSLQLGSDAAAELLKNGRLVLDDLIFEINDLTDVDTLGFSSSFVTADELNQLLSKPKALTELSFVACRHFVDGKILPQTFPKLEKLDLHSCVVSNENLGALLTGATNLKELFLSCRGLSSTPAIKVHFPEIEKIDFMNMNLEAFSLKELLSSKKLTSLIFINCKLPQDELEEGEDAVELAALRKLDCQRSNLSAHNLLQILMNAPNLETLKFSNSLQSADAFLMLPIYANLKSLALNRSEITSAQFQVLLSKIPNLKTLKLNSCTNLTEDFNELNCSNLESLTIDGSLPPANLQKLFSVTTKLKNLSCDLCEANWESLIDSLNLESIETISFRQCNIDCKNLKRLIQSAPRLNKMDFSNCSELVIDAELEQLLKSRQLAHYASEQGVSNHIPFEEDNKKTIHQEPLNNKIDTVEKVDADTRINPDKKFNVKRIFYPIDANDSLPPVNYDRLKVFNGVRITSSPCTLEDAFTLTKEGSAELVAVELQACNDDVFAIGESLKKNENFRRYYAKQELLLNQEWQALASLSPNEKMTHYHIEPDTLGVEIQYSLRDNQYYIRSKKGTQEVSIDFLLKVPNQTTTLPVAINEMIARYNHFSAGALKKDKENPNGYDYLRYIQEQEKGACRHRAIAFKDWMEKNYPNNPVRIMNNTCHSYVEIYHDDQWVGCDLGGYPAELILDETTKPQAIKRNPFISWLETWSKRRLNFVSIEHYCQHLLQKNDSKKQLIELSNDNDVNALQLVLQNYCQHVSKPVYYINSPDDLVCSAPFIERKGTQGIICQGPGGPLYDFLEAHRHTAEAPVLIINYAHFSADDIVRFNGLLDDIRHADGTLLPESTSIIGLTNPHKPQSYQGEDFYSRFDDVQTFPLASVLLQDSAPSLAVLESAQNSGPSFPLNLYHASDWEERLLGRWVLHKDNLYFEEGELANALKSGLPIELQNAPWEDERFVQFWLSAQIHKKVHQLGQTIEIPANLQLLKSEGYDWSALGQQVTMRAGCSPNAKVLNSTCFSEFFNCYQCDNTNNTLDQTPGVIECFSHKELEVNVTSPLSDDEWAMLLSACQKHQVKLTCHIAAGVSVPSLLKYKVPSGEMPISKLWMGELDSTMVIASNEVNVTVKKLTKNDLDWQVIDVTECQSADLLVAIEGKFNTEKLKFEFNQSEKALLTALATKKKVILKGKFSKELGDSLASLLLARKTTKEPEGQLILVSEDTSAFNYFDPLRDDVSIKDIDDCLSQEFPRELLNCLTKEQWEQESLNQLKARLYFFQDHPERSSDDAWQGMHDLPIAIRFTDFNAMNSKEKADIFTAQRLEAVNRILKRSPYAFLTGLTAVGKSTFVEKYLHDKNNTLYQGESQILAWAQDSSNARKILFIDEANIESRQWSEFEGLFNKPPGILINGKYYPLTDKHKVIFAGNPLNYGGERQLAPFFAQHGNAVLFEPMPQEFIYEEIIKPIFIGTNIENQTLSIAEPLLKVYRFLCEHSKDEVLISPREIQMMALLALSAYEQGVNADLESLAKHYAYQLGKTLVPSMLEKKFKEQFESVASLNSIFVEEERTTDFLIAPSRQEIHRQLDELLQLRMLRQTTTNKAQKYGGINGIVLEGEPGIGKSEMVIATLIAHGYKEAVLLDKKSEVLESITKPQKIFYRMPVSMQYEDKKRLLLKAFDEGAVVIIDEINSSPMMERLLNDLLMGKTPEGKSPMHPGFLLIGTQNPITMAGRLAMGNALGRRLIKAILNPYTPKEMQEILHKKGIAPEVAMEMVDAYTVCSTKAKTNNFNPSPTFRDLLRVAKYYLSSLFKKMEKAEITREQDTERISKEHPLTKQFQRYNKVCEKCDSNLEKANILLKDYVSPRIFSGSWKKLYSQEIGAIVKKINKGEIQTVVELLTQLQKINVAEKDPLAKRIQFIHEVLLPSEVKQVIEVSESNERENQNLINPSVAQF</sequence>
<dbReference type="InterPro" id="IPR011704">
    <property type="entry name" value="ATPase_dyneun-rel_AAA"/>
</dbReference>
<evidence type="ECO:0000313" key="4">
    <source>
        <dbReference type="Proteomes" id="UP001222087"/>
    </source>
</evidence>
<proteinExistence type="predicted"/>
<dbReference type="PANTHER" id="PTHR13318">
    <property type="entry name" value="PARTNER OF PAIRED, ISOFORM B-RELATED"/>
    <property type="match status" value="1"/>
</dbReference>
<evidence type="ECO:0000259" key="1">
    <source>
        <dbReference type="Pfam" id="PF07728"/>
    </source>
</evidence>
<evidence type="ECO:0000313" key="3">
    <source>
        <dbReference type="EMBL" id="WED44179.1"/>
    </source>
</evidence>
<dbReference type="Pfam" id="PF18493">
    <property type="entry name" value="DUF5617"/>
    <property type="match status" value="1"/>
</dbReference>
<dbReference type="Pfam" id="PF07728">
    <property type="entry name" value="AAA_5"/>
    <property type="match status" value="1"/>
</dbReference>
<organism evidence="3 4">
    <name type="scientific">Legionella cardiaca</name>
    <dbReference type="NCBI Taxonomy" id="1071983"/>
    <lineage>
        <taxon>Bacteria</taxon>
        <taxon>Pseudomonadati</taxon>
        <taxon>Pseudomonadota</taxon>
        <taxon>Gammaproteobacteria</taxon>
        <taxon>Legionellales</taxon>
        <taxon>Legionellaceae</taxon>
        <taxon>Legionella</taxon>
    </lineage>
</organism>
<dbReference type="InterPro" id="IPR032675">
    <property type="entry name" value="LRR_dom_sf"/>
</dbReference>
<name>A0ABY8AU24_9GAMM</name>